<dbReference type="Proteomes" id="UP000008144">
    <property type="component" value="Chromosome 3"/>
</dbReference>
<dbReference type="AlphaFoldDB" id="H2XSE6"/>
<dbReference type="InterPro" id="IPR019167">
    <property type="entry name" value="PAT1_dom"/>
</dbReference>
<reference evidence="9" key="3">
    <citation type="submission" date="2025-08" db="UniProtKB">
        <authorList>
            <consortium name="Ensembl"/>
        </authorList>
    </citation>
    <scope>IDENTIFICATION</scope>
</reference>
<keyword evidence="6" id="KW-0539">Nucleus</keyword>
<dbReference type="GO" id="GO:0000932">
    <property type="term" value="C:P-body"/>
    <property type="evidence" value="ECO:0000318"/>
    <property type="project" value="GO_Central"/>
</dbReference>
<reference evidence="9" key="2">
    <citation type="journal article" date="2008" name="Genome Biol.">
        <title>Improved genome assembly and evidence-based global gene model set for the chordate Ciona intestinalis: new insight into intron and operon populations.</title>
        <authorList>
            <person name="Satou Y."/>
            <person name="Mineta K."/>
            <person name="Ogasawara M."/>
            <person name="Sasakura Y."/>
            <person name="Shoguchi E."/>
            <person name="Ueno K."/>
            <person name="Yamada L."/>
            <person name="Matsumoto J."/>
            <person name="Wasserscheid J."/>
            <person name="Dewar K."/>
            <person name="Wiley G.B."/>
            <person name="Macmil S.L."/>
            <person name="Roe B.A."/>
            <person name="Zeller R.W."/>
            <person name="Hastings K.E."/>
            <person name="Lemaire P."/>
            <person name="Lindquist E."/>
            <person name="Endo T."/>
            <person name="Hotta K."/>
            <person name="Inaba K."/>
        </authorList>
    </citation>
    <scope>NUCLEOTIDE SEQUENCE [LARGE SCALE GENOMIC DNA]</scope>
    <source>
        <strain evidence="9">wild type</strain>
    </source>
</reference>
<dbReference type="GeneTree" id="ENSGT00520000055649"/>
<comment type="similarity">
    <text evidence="3">Belongs to the PAT1 family.</text>
</comment>
<dbReference type="EMBL" id="EAAA01001728">
    <property type="status" value="NOT_ANNOTATED_CDS"/>
    <property type="molecule type" value="Genomic_DNA"/>
</dbReference>
<sequence>QGAGMDNYQNNEDNIDLLNEDTFGAGAVEEDWELDHNQLVGLHEAIPLLHIQNLKTTKSLHSPLQLDDEELERSNQQLAAAVEELVLNSDQDQDMIDPAIWICYTSIKPIFPKMLVKCLNSTSSLHRGPSPTYGISIPSNNNHDPVDRSLPPRSVSPLFGSPSPSNMPIGTPPKHVIMNMMHHLEQICGPPYHLNVSSQNSGMPIGVPQPRNVVWPNQQPMNPLIAQDIMNRLGMRPPTPQPNHPSPIGSPRAFMVPPPRLMSNPRQMHLPPGGNFESLINFVKICTTRFMHPMPAPQFGPGHLHPEHSKYVRMRQQRYGGHDSMGRSRGGNFFCLEHQYEERIGIPGDPYANIMNQKEKDWVIRIQMMALQSDRPEIDDYYYQNYIERRLREGRLNSDQSKPARLITPTKPNLENRKYVPVQFSNSLGKLTTSSVYNPRQIIDIVQTANQDEAGDAADTRQALSKRLVVYKTIEKAYEIIVLMEELQAQIQLCPPNASARRSLGDHLQSKTRQMLDVLDLHDGMAFDLHDDPIFQVMKIRKGKKLIGRTLHFLPQTHAVTVIQSIFSHFAILIKRDARD</sequence>
<dbReference type="Ensembl" id="ENSCINT00000035555.1">
    <property type="protein sequence ID" value="ENSCINP00000032580.1"/>
    <property type="gene ID" value="ENSCING00000021535.1"/>
</dbReference>
<organism evidence="9 10">
    <name type="scientific">Ciona intestinalis</name>
    <name type="common">Transparent sea squirt</name>
    <name type="synonym">Ascidia intestinalis</name>
    <dbReference type="NCBI Taxonomy" id="7719"/>
    <lineage>
        <taxon>Eukaryota</taxon>
        <taxon>Metazoa</taxon>
        <taxon>Chordata</taxon>
        <taxon>Tunicata</taxon>
        <taxon>Ascidiacea</taxon>
        <taxon>Phlebobranchia</taxon>
        <taxon>Cionidae</taxon>
        <taxon>Ciona</taxon>
    </lineage>
</organism>
<comment type="subcellular location">
    <subcellularLocation>
        <location evidence="2">Cytoplasm</location>
        <location evidence="2">P-body</location>
    </subcellularLocation>
    <subcellularLocation>
        <location evidence="1">Nucleus</location>
    </subcellularLocation>
</comment>
<evidence type="ECO:0000259" key="8">
    <source>
        <dbReference type="Pfam" id="PF09770"/>
    </source>
</evidence>
<keyword evidence="4" id="KW-0963">Cytoplasm</keyword>
<reference evidence="10" key="1">
    <citation type="journal article" date="2002" name="Science">
        <title>The draft genome of Ciona intestinalis: insights into chordate and vertebrate origins.</title>
        <authorList>
            <person name="Dehal P."/>
            <person name="Satou Y."/>
            <person name="Campbell R.K."/>
            <person name="Chapman J."/>
            <person name="Degnan B."/>
            <person name="De Tomaso A."/>
            <person name="Davidson B."/>
            <person name="Di Gregorio A."/>
            <person name="Gelpke M."/>
            <person name="Goodstein D.M."/>
            <person name="Harafuji N."/>
            <person name="Hastings K.E."/>
            <person name="Ho I."/>
            <person name="Hotta K."/>
            <person name="Huang W."/>
            <person name="Kawashima T."/>
            <person name="Lemaire P."/>
            <person name="Martinez D."/>
            <person name="Meinertzhagen I.A."/>
            <person name="Necula S."/>
            <person name="Nonaka M."/>
            <person name="Putnam N."/>
            <person name="Rash S."/>
            <person name="Saiga H."/>
            <person name="Satake M."/>
            <person name="Terry A."/>
            <person name="Yamada L."/>
            <person name="Wang H.G."/>
            <person name="Awazu S."/>
            <person name="Azumi K."/>
            <person name="Boore J."/>
            <person name="Branno M."/>
            <person name="Chin-Bow S."/>
            <person name="DeSantis R."/>
            <person name="Doyle S."/>
            <person name="Francino P."/>
            <person name="Keys D.N."/>
            <person name="Haga S."/>
            <person name="Hayashi H."/>
            <person name="Hino K."/>
            <person name="Imai K.S."/>
            <person name="Inaba K."/>
            <person name="Kano S."/>
            <person name="Kobayashi K."/>
            <person name="Kobayashi M."/>
            <person name="Lee B.I."/>
            <person name="Makabe K.W."/>
            <person name="Manohar C."/>
            <person name="Matassi G."/>
            <person name="Medina M."/>
            <person name="Mochizuki Y."/>
            <person name="Mount S."/>
            <person name="Morishita T."/>
            <person name="Miura S."/>
            <person name="Nakayama A."/>
            <person name="Nishizaka S."/>
            <person name="Nomoto H."/>
            <person name="Ohta F."/>
            <person name="Oishi K."/>
            <person name="Rigoutsos I."/>
            <person name="Sano M."/>
            <person name="Sasaki A."/>
            <person name="Sasakura Y."/>
            <person name="Shoguchi E."/>
            <person name="Shin-i T."/>
            <person name="Spagnuolo A."/>
            <person name="Stainier D."/>
            <person name="Suzuki M.M."/>
            <person name="Tassy O."/>
            <person name="Takatori N."/>
            <person name="Tokuoka M."/>
            <person name="Yagi K."/>
            <person name="Yoshizaki F."/>
            <person name="Wada S."/>
            <person name="Zhang C."/>
            <person name="Hyatt P.D."/>
            <person name="Larimer F."/>
            <person name="Detter C."/>
            <person name="Doggett N."/>
            <person name="Glavina T."/>
            <person name="Hawkins T."/>
            <person name="Richardson P."/>
            <person name="Lucas S."/>
            <person name="Kohara Y."/>
            <person name="Levine M."/>
            <person name="Satoh N."/>
            <person name="Rokhsar D.S."/>
        </authorList>
    </citation>
    <scope>NUCLEOTIDE SEQUENCE [LARGE SCALE GENOMIC DNA]</scope>
</reference>
<feature type="region of interest" description="Disordered" evidence="7">
    <location>
        <begin position="126"/>
        <end position="147"/>
    </location>
</feature>
<evidence type="ECO:0000313" key="9">
    <source>
        <dbReference type="Ensembl" id="ENSCINP00000032580.1"/>
    </source>
</evidence>
<dbReference type="Pfam" id="PF09770">
    <property type="entry name" value="PAT1"/>
    <property type="match status" value="1"/>
</dbReference>
<dbReference type="PANTHER" id="PTHR21551">
    <property type="entry name" value="TOPOISOMERASE II-ASSOCIATED PROTEIN PAT1"/>
    <property type="match status" value="1"/>
</dbReference>
<accession>H2XSE6</accession>
<dbReference type="InParanoid" id="H2XSE6"/>
<dbReference type="PANTHER" id="PTHR21551:SF0">
    <property type="entry name" value="PROTEIN ASSOCIATED WITH TOPO II RELATED-1, ISOFORM A"/>
    <property type="match status" value="1"/>
</dbReference>
<dbReference type="STRING" id="7719.ENSCINP00000032580"/>
<protein>
    <recommendedName>
        <fullName evidence="8">mRNA decay factor PAT1 domain-containing protein</fullName>
    </recommendedName>
</protein>
<proteinExistence type="inferred from homology"/>
<evidence type="ECO:0000256" key="3">
    <source>
        <dbReference type="ARBA" id="ARBA00009138"/>
    </source>
</evidence>
<keyword evidence="5" id="KW-0694">RNA-binding</keyword>
<dbReference type="GO" id="GO:0000290">
    <property type="term" value="P:deadenylation-dependent decapping of nuclear-transcribed mRNA"/>
    <property type="evidence" value="ECO:0000318"/>
    <property type="project" value="GO_Central"/>
</dbReference>
<evidence type="ECO:0000256" key="6">
    <source>
        <dbReference type="ARBA" id="ARBA00023242"/>
    </source>
</evidence>
<evidence type="ECO:0000256" key="7">
    <source>
        <dbReference type="SAM" id="MobiDB-lite"/>
    </source>
</evidence>
<keyword evidence="10" id="KW-1185">Reference proteome</keyword>
<dbReference type="FunCoup" id="H2XSE6">
    <property type="interactions" value="286"/>
</dbReference>
<evidence type="ECO:0000256" key="2">
    <source>
        <dbReference type="ARBA" id="ARBA00004201"/>
    </source>
</evidence>
<reference evidence="9" key="4">
    <citation type="submission" date="2025-09" db="UniProtKB">
        <authorList>
            <consortium name="Ensembl"/>
        </authorList>
    </citation>
    <scope>IDENTIFICATION</scope>
</reference>
<evidence type="ECO:0000313" key="10">
    <source>
        <dbReference type="Proteomes" id="UP000008144"/>
    </source>
</evidence>
<dbReference type="GO" id="GO:0005634">
    <property type="term" value="C:nucleus"/>
    <property type="evidence" value="ECO:0007669"/>
    <property type="project" value="UniProtKB-SubCell"/>
</dbReference>
<dbReference type="HOGENOM" id="CLU_009778_1_0_1"/>
<feature type="domain" description="mRNA decay factor PAT1" evidence="8">
    <location>
        <begin position="426"/>
        <end position="570"/>
    </location>
</feature>
<name>H2XSE6_CIOIN</name>
<evidence type="ECO:0000256" key="5">
    <source>
        <dbReference type="ARBA" id="ARBA00022884"/>
    </source>
</evidence>
<dbReference type="InterPro" id="IPR039900">
    <property type="entry name" value="Pat1-like"/>
</dbReference>
<dbReference type="OMA" id="TIIFQME"/>
<dbReference type="GO" id="GO:0033962">
    <property type="term" value="P:P-body assembly"/>
    <property type="evidence" value="ECO:0000318"/>
    <property type="project" value="GO_Central"/>
</dbReference>
<evidence type="ECO:0000256" key="1">
    <source>
        <dbReference type="ARBA" id="ARBA00004123"/>
    </source>
</evidence>
<evidence type="ECO:0000256" key="4">
    <source>
        <dbReference type="ARBA" id="ARBA00022490"/>
    </source>
</evidence>
<dbReference type="GO" id="GO:0003723">
    <property type="term" value="F:RNA binding"/>
    <property type="evidence" value="ECO:0000318"/>
    <property type="project" value="GO_Central"/>
</dbReference>